<keyword evidence="2" id="KW-0472">Membrane</keyword>
<reference evidence="3" key="1">
    <citation type="submission" date="2018-05" db="EMBL/GenBank/DDBJ databases">
        <title>The complete mitochondrial genome of the lichenized fungus Arthonia kermesina.</title>
        <authorList>
            <person name="Nadiadi A.Y."/>
            <person name="Bailey D.W."/>
            <person name="Keepers K.G."/>
            <person name="Pogoda C.S."/>
            <person name="Tripp E.A."/>
            <person name="Lendemer J.C."/>
            <person name="Kane N.C."/>
        </authorList>
    </citation>
    <scope>NUCLEOTIDE SEQUENCE</scope>
</reference>
<evidence type="ECO:0000256" key="1">
    <source>
        <dbReference type="SAM" id="MobiDB-lite"/>
    </source>
</evidence>
<name>A0A4P8VVD1_9PEZI</name>
<feature type="transmembrane region" description="Helical" evidence="2">
    <location>
        <begin position="347"/>
        <end position="369"/>
    </location>
</feature>
<feature type="region of interest" description="Disordered" evidence="1">
    <location>
        <begin position="19"/>
        <end position="49"/>
    </location>
</feature>
<dbReference type="AlphaFoldDB" id="A0A4P8VVD1"/>
<keyword evidence="2" id="KW-1133">Transmembrane helix</keyword>
<sequence>MKTIVCIIKLLNYYSPTNCTGGGKNRKGKSNTPLYHPYNNPSASKGRNIQTNPRWARTVRPQSLVAGYDRQIGGVPRNHVHDWQVHHKVNDHEDETSYECMMKRPDLLRSSRPRPTRGRATPVAGTFIVTTSEDHNADRATSSNVATTEIVGENPYESSEWMTCGDWLYPCRGIDDAYHNSWQGCEKAICDKHWQEWYEVEQLLDENSTEWRLRGSAALHFQGENNRYVDNNSVGWISQSNWNVWKQDSTMNQPSLQGNLDQYPAESALDKFDILNLMSCNWLFNLPALIVCVLSLFITLNRYSLLIEYTLLIIKSRLTISIFVFILFILNNGLISIMLYSFAAISYFISTFSLSFNIVIGVAILNLALCKTRFFTRINFLWLRSCITNLFNNKINLFFLISHSVTRFLYRLKFRSR</sequence>
<proteinExistence type="predicted"/>
<evidence type="ECO:0000256" key="2">
    <source>
        <dbReference type="SAM" id="Phobius"/>
    </source>
</evidence>
<feature type="compositionally biased region" description="Polar residues" evidence="1">
    <location>
        <begin position="39"/>
        <end position="49"/>
    </location>
</feature>
<evidence type="ECO:0000313" key="3">
    <source>
        <dbReference type="EMBL" id="QCS25156.1"/>
    </source>
</evidence>
<feature type="transmembrane region" description="Helical" evidence="2">
    <location>
        <begin position="282"/>
        <end position="300"/>
    </location>
</feature>
<keyword evidence="3" id="KW-0496">Mitochondrion</keyword>
<organism evidence="3">
    <name type="scientific">Arthonia kermesina</name>
    <dbReference type="NCBI Taxonomy" id="2563723"/>
    <lineage>
        <taxon>Eukaryota</taxon>
        <taxon>Fungi</taxon>
        <taxon>Dikarya</taxon>
        <taxon>Ascomycota</taxon>
        <taxon>Pezizomycotina</taxon>
        <taxon>Arthoniomycetes</taxon>
        <taxon>Arthoniales</taxon>
        <taxon>Arthoniaceae</taxon>
        <taxon>Arthonia</taxon>
    </lineage>
</organism>
<feature type="transmembrane region" description="Helical" evidence="2">
    <location>
        <begin position="320"/>
        <end position="341"/>
    </location>
</feature>
<dbReference type="EMBL" id="MH308711">
    <property type="protein sequence ID" value="QCS25156.1"/>
    <property type="molecule type" value="Genomic_DNA"/>
</dbReference>
<gene>
    <name evidence="3" type="primary">ORF1</name>
</gene>
<accession>A0A4P8VVD1</accession>
<keyword evidence="2" id="KW-0812">Transmembrane</keyword>
<protein>
    <submittedName>
        <fullName evidence="3">Uncharacterized protein</fullName>
    </submittedName>
</protein>
<geneLocation type="mitochondrion" evidence="3"/>